<gene>
    <name evidence="2" type="ORF">N781_14155</name>
</gene>
<dbReference type="Pfam" id="PF12728">
    <property type="entry name" value="HTH_17"/>
    <property type="match status" value="1"/>
</dbReference>
<keyword evidence="3" id="KW-1185">Reference proteome</keyword>
<dbReference type="AlphaFoldDB" id="A0A0A5GPE8"/>
<dbReference type="eggNOG" id="COG0166">
    <property type="taxonomic scope" value="Bacteria"/>
</dbReference>
<dbReference type="RefSeq" id="WP_026800086.1">
    <property type="nucleotide sequence ID" value="NZ_AULI01000006.1"/>
</dbReference>
<dbReference type="Proteomes" id="UP000030528">
    <property type="component" value="Unassembled WGS sequence"/>
</dbReference>
<dbReference type="GO" id="GO:0003677">
    <property type="term" value="F:DNA binding"/>
    <property type="evidence" value="ECO:0007669"/>
    <property type="project" value="InterPro"/>
</dbReference>
<dbReference type="InterPro" id="IPR041657">
    <property type="entry name" value="HTH_17"/>
</dbReference>
<dbReference type="EMBL" id="AVPE01000004">
    <property type="protein sequence ID" value="KGX93010.1"/>
    <property type="molecule type" value="Genomic_DNA"/>
</dbReference>
<accession>A0A0A5GPE8</accession>
<name>A0A0A5GPE8_9BACI</name>
<feature type="domain" description="Helix-turn-helix" evidence="1">
    <location>
        <begin position="4"/>
        <end position="50"/>
    </location>
</feature>
<protein>
    <recommendedName>
        <fullName evidence="1">Helix-turn-helix domain-containing protein</fullName>
    </recommendedName>
</protein>
<dbReference type="STRING" id="1385510.GCA_000425205_01663"/>
<dbReference type="NCBIfam" id="TIGR01764">
    <property type="entry name" value="excise"/>
    <property type="match status" value="1"/>
</dbReference>
<comment type="caution">
    <text evidence="2">The sequence shown here is derived from an EMBL/GenBank/DDBJ whole genome shotgun (WGS) entry which is preliminary data.</text>
</comment>
<evidence type="ECO:0000313" key="3">
    <source>
        <dbReference type="Proteomes" id="UP000030528"/>
    </source>
</evidence>
<proteinExistence type="predicted"/>
<sequence length="76" mass="9286">MYRTIEETAEYLELPVTYIQSLILRNKIRTIHDGQRYLINSNQFTSYFEQMDKYRQMIQEYLNEPIPESMDVNDED</sequence>
<dbReference type="OrthoDB" id="2166477at2"/>
<reference evidence="2 3" key="1">
    <citation type="submission" date="2013-08" db="EMBL/GenBank/DDBJ databases">
        <authorList>
            <person name="Huang J."/>
            <person name="Wang G."/>
        </authorList>
    </citation>
    <scope>NUCLEOTIDE SEQUENCE [LARGE SCALE GENOMIC DNA]</scope>
    <source>
        <strain evidence="2 3">JSM 076056</strain>
    </source>
</reference>
<organism evidence="2 3">
    <name type="scientific">Pontibacillus halophilus JSM 076056 = DSM 19796</name>
    <dbReference type="NCBI Taxonomy" id="1385510"/>
    <lineage>
        <taxon>Bacteria</taxon>
        <taxon>Bacillati</taxon>
        <taxon>Bacillota</taxon>
        <taxon>Bacilli</taxon>
        <taxon>Bacillales</taxon>
        <taxon>Bacillaceae</taxon>
        <taxon>Pontibacillus</taxon>
    </lineage>
</organism>
<dbReference type="InterPro" id="IPR010093">
    <property type="entry name" value="SinI_DNA-bd"/>
</dbReference>
<evidence type="ECO:0000313" key="2">
    <source>
        <dbReference type="EMBL" id="KGX93010.1"/>
    </source>
</evidence>
<evidence type="ECO:0000259" key="1">
    <source>
        <dbReference type="Pfam" id="PF12728"/>
    </source>
</evidence>